<dbReference type="EMBL" id="VJMH01005685">
    <property type="protein sequence ID" value="KAF0693514.1"/>
    <property type="molecule type" value="Genomic_DNA"/>
</dbReference>
<accession>A0A485L3Y1</accession>
<proteinExistence type="predicted"/>
<evidence type="ECO:0000313" key="3">
    <source>
        <dbReference type="EMBL" id="VFT92342.1"/>
    </source>
</evidence>
<dbReference type="AlphaFoldDB" id="A0A485L3Y1"/>
<reference evidence="2" key="2">
    <citation type="submission" date="2019-06" db="EMBL/GenBank/DDBJ databases">
        <title>Genomics analysis of Aphanomyces spp. identifies a new class of oomycete effector associated with host adaptation.</title>
        <authorList>
            <person name="Gaulin E."/>
        </authorList>
    </citation>
    <scope>NUCLEOTIDE SEQUENCE</scope>
    <source>
        <strain evidence="2">CBS 578.67</strain>
    </source>
</reference>
<keyword evidence="1" id="KW-0472">Membrane</keyword>
<reference evidence="3 4" key="1">
    <citation type="submission" date="2019-03" db="EMBL/GenBank/DDBJ databases">
        <authorList>
            <person name="Gaulin E."/>
            <person name="Dumas B."/>
        </authorList>
    </citation>
    <scope>NUCLEOTIDE SEQUENCE [LARGE SCALE GENOMIC DNA]</scope>
    <source>
        <strain evidence="3">CBS 568.67</strain>
    </source>
</reference>
<dbReference type="OrthoDB" id="10282326at2759"/>
<protein>
    <submittedName>
        <fullName evidence="3">Aste57867_15540 protein</fullName>
    </submittedName>
</protein>
<feature type="transmembrane region" description="Helical" evidence="1">
    <location>
        <begin position="75"/>
        <end position="95"/>
    </location>
</feature>
<sequence length="201" mass="21320">MESPSLAPLASAFLGMVALGCAAWDMVYVVVVRGGAAQYGSPATVHGLFFWLAPILLGVLVWMNIRQWRSSSSVHARHCVLVAVGTPSLVFVAAFPSLMRLGLSFCCCNDALCPDDPLHVPPFVLSTCDGVMEDCATGIYRQLLQTWSLWLTLICCVHTMLTQVPLAVASAPPLASLTPDSSLAIALCDVAPGSHHSNPCP</sequence>
<keyword evidence="1" id="KW-1133">Transmembrane helix</keyword>
<organism evidence="3 4">
    <name type="scientific">Aphanomyces stellatus</name>
    <dbReference type="NCBI Taxonomy" id="120398"/>
    <lineage>
        <taxon>Eukaryota</taxon>
        <taxon>Sar</taxon>
        <taxon>Stramenopiles</taxon>
        <taxon>Oomycota</taxon>
        <taxon>Saprolegniomycetes</taxon>
        <taxon>Saprolegniales</taxon>
        <taxon>Verrucalvaceae</taxon>
        <taxon>Aphanomyces</taxon>
    </lineage>
</organism>
<name>A0A485L3Y1_9STRA</name>
<gene>
    <name evidence="3" type="primary">Aste57867_15540</name>
    <name evidence="2" type="ORF">As57867_015484</name>
    <name evidence="3" type="ORF">ASTE57867_15540</name>
</gene>
<keyword evidence="4" id="KW-1185">Reference proteome</keyword>
<keyword evidence="1" id="KW-0812">Transmembrane</keyword>
<evidence type="ECO:0000313" key="4">
    <source>
        <dbReference type="Proteomes" id="UP000332933"/>
    </source>
</evidence>
<dbReference type="EMBL" id="CAADRA010005706">
    <property type="protein sequence ID" value="VFT92342.1"/>
    <property type="molecule type" value="Genomic_DNA"/>
</dbReference>
<feature type="transmembrane region" description="Helical" evidence="1">
    <location>
        <begin position="6"/>
        <end position="31"/>
    </location>
</feature>
<evidence type="ECO:0000256" key="1">
    <source>
        <dbReference type="SAM" id="Phobius"/>
    </source>
</evidence>
<feature type="transmembrane region" description="Helical" evidence="1">
    <location>
        <begin position="43"/>
        <end position="63"/>
    </location>
</feature>
<dbReference type="Proteomes" id="UP000332933">
    <property type="component" value="Unassembled WGS sequence"/>
</dbReference>
<evidence type="ECO:0000313" key="2">
    <source>
        <dbReference type="EMBL" id="KAF0693514.1"/>
    </source>
</evidence>